<dbReference type="CDD" id="cd12107">
    <property type="entry name" value="Hemerythrin"/>
    <property type="match status" value="1"/>
</dbReference>
<evidence type="ECO:0000259" key="5">
    <source>
        <dbReference type="Pfam" id="PF01814"/>
    </source>
</evidence>
<dbReference type="Proteomes" id="UP000028252">
    <property type="component" value="Unassembled WGS sequence"/>
</dbReference>
<proteinExistence type="inferred from homology"/>
<organism evidence="6 7">
    <name type="scientific">Marinobacterium lacunae</name>
    <dbReference type="NCBI Taxonomy" id="1232683"/>
    <lineage>
        <taxon>Bacteria</taxon>
        <taxon>Pseudomonadati</taxon>
        <taxon>Pseudomonadota</taxon>
        <taxon>Gammaproteobacteria</taxon>
        <taxon>Oceanospirillales</taxon>
        <taxon>Oceanospirillaceae</taxon>
        <taxon>Marinobacterium</taxon>
    </lineage>
</organism>
<dbReference type="NCBIfam" id="TIGR02481">
    <property type="entry name" value="hemeryth_dom"/>
    <property type="match status" value="1"/>
</dbReference>
<dbReference type="InterPro" id="IPR050669">
    <property type="entry name" value="Hemerythrin"/>
</dbReference>
<dbReference type="PATRIC" id="fig|1232683.4.peg.184"/>
<dbReference type="GO" id="GO:0005344">
    <property type="term" value="F:oxygen carrier activity"/>
    <property type="evidence" value="ECO:0007669"/>
    <property type="project" value="UniProtKB-KW"/>
</dbReference>
<dbReference type="InterPro" id="IPR012312">
    <property type="entry name" value="Hemerythrin-like"/>
</dbReference>
<dbReference type="PROSITE" id="PS00550">
    <property type="entry name" value="HEMERYTHRINS"/>
    <property type="match status" value="1"/>
</dbReference>
<keyword evidence="2" id="KW-0813">Transport</keyword>
<sequence length="139" mass="15706">MSGSERLVLPEVAVAFMNADHAQAVEVIEQLSALASPQGSLADSSRQAIKDLLEELFVHSRDHFAHEEREMQRSGFPAYPVHRGEHERVLVEMDQACRIWHSKGDLEGLRAYIASLSDWLVSHVSTMDRVTAEFVSRHR</sequence>
<dbReference type="RefSeq" id="WP_036182516.1">
    <property type="nucleotide sequence ID" value="NZ_JMQN01000007.1"/>
</dbReference>
<keyword evidence="4" id="KW-0408">Iron</keyword>
<accession>A0A081G4G1</accession>
<keyword evidence="2" id="KW-0561">Oxygen transport</keyword>
<evidence type="ECO:0000256" key="4">
    <source>
        <dbReference type="ARBA" id="ARBA00023004"/>
    </source>
</evidence>
<evidence type="ECO:0000256" key="3">
    <source>
        <dbReference type="ARBA" id="ARBA00022723"/>
    </source>
</evidence>
<dbReference type="Gene3D" id="1.20.120.50">
    <property type="entry name" value="Hemerythrin-like"/>
    <property type="match status" value="1"/>
</dbReference>
<dbReference type="SUPFAM" id="SSF47188">
    <property type="entry name" value="Hemerythrin-like"/>
    <property type="match status" value="1"/>
</dbReference>
<evidence type="ECO:0000313" key="6">
    <source>
        <dbReference type="EMBL" id="KEA65666.1"/>
    </source>
</evidence>
<evidence type="ECO:0000256" key="1">
    <source>
        <dbReference type="ARBA" id="ARBA00010587"/>
    </source>
</evidence>
<dbReference type="EMBL" id="JMQN01000007">
    <property type="protein sequence ID" value="KEA65666.1"/>
    <property type="molecule type" value="Genomic_DNA"/>
</dbReference>
<dbReference type="AlphaFoldDB" id="A0A081G4G1"/>
<dbReference type="PANTHER" id="PTHR37164:SF1">
    <property type="entry name" value="BACTERIOHEMERYTHRIN"/>
    <property type="match status" value="1"/>
</dbReference>
<dbReference type="PANTHER" id="PTHR37164">
    <property type="entry name" value="BACTERIOHEMERYTHRIN"/>
    <property type="match status" value="1"/>
</dbReference>
<comment type="similarity">
    <text evidence="1">Belongs to the hemerythrin family.</text>
</comment>
<keyword evidence="7" id="KW-1185">Reference proteome</keyword>
<feature type="domain" description="Hemerythrin-like" evidence="5">
    <location>
        <begin position="13"/>
        <end position="130"/>
    </location>
</feature>
<protein>
    <submittedName>
        <fullName evidence="6">Hemerythrin-like metal-binding protein</fullName>
    </submittedName>
</protein>
<dbReference type="Pfam" id="PF01814">
    <property type="entry name" value="Hemerythrin"/>
    <property type="match status" value="1"/>
</dbReference>
<reference evidence="6 7" key="1">
    <citation type="submission" date="2014-04" db="EMBL/GenBank/DDBJ databases">
        <title>Marinobacterium kochiensis sp. nov., isolated from sediment sample collected from Kochi backwaters in Kerala, India.</title>
        <authorList>
            <person name="Singh A."/>
            <person name="Pinnaka A.K."/>
        </authorList>
    </citation>
    <scope>NUCLEOTIDE SEQUENCE [LARGE SCALE GENOMIC DNA]</scope>
    <source>
        <strain evidence="6 7">AK27</strain>
    </source>
</reference>
<comment type="caution">
    <text evidence="6">The sequence shown here is derived from an EMBL/GenBank/DDBJ whole genome shotgun (WGS) entry which is preliminary data.</text>
</comment>
<dbReference type="InterPro" id="IPR012827">
    <property type="entry name" value="Hemerythrin_metal-bd"/>
</dbReference>
<evidence type="ECO:0000313" key="7">
    <source>
        <dbReference type="Proteomes" id="UP000028252"/>
    </source>
</evidence>
<gene>
    <name evidence="6" type="ORF">ADIMK_0188</name>
</gene>
<evidence type="ECO:0000256" key="2">
    <source>
        <dbReference type="ARBA" id="ARBA00022621"/>
    </source>
</evidence>
<dbReference type="STRING" id="1232683.ADIMK_0188"/>
<dbReference type="OrthoDB" id="5296936at2"/>
<name>A0A081G4G1_9GAMM</name>
<dbReference type="GO" id="GO:0046872">
    <property type="term" value="F:metal ion binding"/>
    <property type="evidence" value="ECO:0007669"/>
    <property type="project" value="UniProtKB-KW"/>
</dbReference>
<dbReference type="eggNOG" id="COG2703">
    <property type="taxonomic scope" value="Bacteria"/>
</dbReference>
<dbReference type="InterPro" id="IPR035938">
    <property type="entry name" value="Hemerythrin-like_sf"/>
</dbReference>
<dbReference type="InterPro" id="IPR016131">
    <property type="entry name" value="Haemerythrin_Fe_BS"/>
</dbReference>
<keyword evidence="3" id="KW-0479">Metal-binding</keyword>